<proteinExistence type="predicted"/>
<dbReference type="Proteomes" id="UP000327000">
    <property type="component" value="Unassembled WGS sequence"/>
</dbReference>
<gene>
    <name evidence="1" type="ORF">FRZ00_06155</name>
</gene>
<evidence type="ECO:0000313" key="1">
    <source>
        <dbReference type="EMBL" id="KAB7850178.1"/>
    </source>
</evidence>
<dbReference type="AlphaFoldDB" id="A0A5N5WCW7"/>
<sequence length="83" mass="9323">MLRQLVGQRAGLSVIADAQSMPVAEAEEHRTPYRLHWCLRPTSSGHELRWRIDCGPTCTFPHVVDHECPPGTPPGRRPEGALW</sequence>
<evidence type="ECO:0000313" key="2">
    <source>
        <dbReference type="Proteomes" id="UP000327000"/>
    </source>
</evidence>
<reference evidence="1 2" key="1">
    <citation type="journal article" date="2019" name="Microb. Cell Fact.">
        <title>Exploring novel herbicidin analogues by transcriptional regulator overexpression and MS/MS molecular networking.</title>
        <authorList>
            <person name="Shi Y."/>
            <person name="Gu R."/>
            <person name="Li Y."/>
            <person name="Wang X."/>
            <person name="Ren W."/>
            <person name="Li X."/>
            <person name="Wang L."/>
            <person name="Xie Y."/>
            <person name="Hong B."/>
        </authorList>
    </citation>
    <scope>NUCLEOTIDE SEQUENCE [LARGE SCALE GENOMIC DNA]</scope>
    <source>
        <strain evidence="1 2">US-43</strain>
    </source>
</reference>
<organism evidence="1 2">
    <name type="scientific">Streptomyces mobaraensis</name>
    <name type="common">Streptoverticillium mobaraense</name>
    <dbReference type="NCBI Taxonomy" id="35621"/>
    <lineage>
        <taxon>Bacteria</taxon>
        <taxon>Bacillati</taxon>
        <taxon>Actinomycetota</taxon>
        <taxon>Actinomycetes</taxon>
        <taxon>Kitasatosporales</taxon>
        <taxon>Streptomycetaceae</taxon>
        <taxon>Streptomyces</taxon>
    </lineage>
</organism>
<dbReference type="RefSeq" id="WP_152262717.1">
    <property type="nucleotide sequence ID" value="NZ_VOKX01000009.1"/>
</dbReference>
<name>A0A5N5WCW7_STRMB</name>
<keyword evidence="2" id="KW-1185">Reference proteome</keyword>
<dbReference type="EMBL" id="VOKX01000009">
    <property type="protein sequence ID" value="KAB7850178.1"/>
    <property type="molecule type" value="Genomic_DNA"/>
</dbReference>
<accession>A0A5N5WCW7</accession>
<protein>
    <submittedName>
        <fullName evidence="1">Uncharacterized protein</fullName>
    </submittedName>
</protein>
<dbReference type="OrthoDB" id="4337676at2"/>
<comment type="caution">
    <text evidence="1">The sequence shown here is derived from an EMBL/GenBank/DDBJ whole genome shotgun (WGS) entry which is preliminary data.</text>
</comment>